<name>A0A7S3MZN3_9SPIT</name>
<feature type="transmembrane region" description="Helical" evidence="1">
    <location>
        <begin position="139"/>
        <end position="165"/>
    </location>
</feature>
<evidence type="ECO:0000256" key="1">
    <source>
        <dbReference type="SAM" id="Phobius"/>
    </source>
</evidence>
<reference evidence="2" key="1">
    <citation type="submission" date="2021-01" db="EMBL/GenBank/DDBJ databases">
        <authorList>
            <person name="Corre E."/>
            <person name="Pelletier E."/>
            <person name="Niang G."/>
            <person name="Scheremetjew M."/>
            <person name="Finn R."/>
            <person name="Kale V."/>
            <person name="Holt S."/>
            <person name="Cochrane G."/>
            <person name="Meng A."/>
            <person name="Brown T."/>
            <person name="Cohen L."/>
        </authorList>
    </citation>
    <scope>NUCLEOTIDE SEQUENCE</scope>
    <source>
        <strain evidence="2">S3</strain>
    </source>
</reference>
<protein>
    <submittedName>
        <fullName evidence="2">Uncharacterized protein</fullName>
    </submittedName>
</protein>
<organism evidence="2">
    <name type="scientific">Strombidium inclinatum</name>
    <dbReference type="NCBI Taxonomy" id="197538"/>
    <lineage>
        <taxon>Eukaryota</taxon>
        <taxon>Sar</taxon>
        <taxon>Alveolata</taxon>
        <taxon>Ciliophora</taxon>
        <taxon>Intramacronucleata</taxon>
        <taxon>Spirotrichea</taxon>
        <taxon>Oligotrichia</taxon>
        <taxon>Strombidiidae</taxon>
        <taxon>Strombidium</taxon>
    </lineage>
</organism>
<keyword evidence="1" id="KW-0812">Transmembrane</keyword>
<dbReference type="EMBL" id="HBIH01025457">
    <property type="protein sequence ID" value="CAE0329561.1"/>
    <property type="molecule type" value="Transcribed_RNA"/>
</dbReference>
<gene>
    <name evidence="2" type="ORF">SINC0208_LOCUS10191</name>
</gene>
<feature type="transmembrane region" description="Helical" evidence="1">
    <location>
        <begin position="97"/>
        <end position="119"/>
    </location>
</feature>
<accession>A0A7S3MZN3</accession>
<feature type="transmembrane region" description="Helical" evidence="1">
    <location>
        <begin position="60"/>
        <end position="85"/>
    </location>
</feature>
<evidence type="ECO:0000313" key="2">
    <source>
        <dbReference type="EMBL" id="CAE0329561.1"/>
    </source>
</evidence>
<feature type="transmembrane region" description="Helical" evidence="1">
    <location>
        <begin position="26"/>
        <end position="48"/>
    </location>
</feature>
<keyword evidence="1" id="KW-0472">Membrane</keyword>
<sequence>MGTTTETIGEAALVAWDGIVAFRGIINFWVVGIPWTILGIAGLIYNIFLNLDFNKFWGGFNFMLVWCTLHGFFHFLHSVVLVFEIDFLLKITKFVRLLFLWDSIVFLFFFFGSAIYFIWTYEDWEPLFFKDDYQPDLATMIEVMVIAYNLFMHWPFAIIDIVIIVKEIFLEFITLWEYNNGFQRPDLSLGFHDIFLLLDALMELFNPFWWFSKDPWIYE</sequence>
<proteinExistence type="predicted"/>
<dbReference type="AlphaFoldDB" id="A0A7S3MZN3"/>
<keyword evidence="1" id="KW-1133">Transmembrane helix</keyword>